<dbReference type="InterPro" id="IPR016170">
    <property type="entry name" value="Cytok_DH_C_sf"/>
</dbReference>
<dbReference type="InterPro" id="IPR016169">
    <property type="entry name" value="FAD-bd_PCMH_sub2"/>
</dbReference>
<protein>
    <recommendedName>
        <fullName evidence="5">FAD-binding PCMH-type domain-containing protein</fullName>
    </recommendedName>
</protein>
<dbReference type="EMBL" id="JAVRRD010000042">
    <property type="protein sequence ID" value="KAK5044847.1"/>
    <property type="molecule type" value="Genomic_DNA"/>
</dbReference>
<dbReference type="GO" id="GO:0005739">
    <property type="term" value="C:mitochondrion"/>
    <property type="evidence" value="ECO:0007669"/>
    <property type="project" value="TreeGrafter"/>
</dbReference>
<dbReference type="InterPro" id="IPR006094">
    <property type="entry name" value="Oxid_FAD_bind_N"/>
</dbReference>
<dbReference type="Gene3D" id="3.40.462.10">
    <property type="entry name" value="FAD-linked oxidases, C-terminal domain"/>
    <property type="match status" value="1"/>
</dbReference>
<comment type="caution">
    <text evidence="6">The sequence shown here is derived from an EMBL/GenBank/DDBJ whole genome shotgun (WGS) entry which is preliminary data.</text>
</comment>
<dbReference type="PANTHER" id="PTHR11748">
    <property type="entry name" value="D-LACTATE DEHYDROGENASE"/>
    <property type="match status" value="1"/>
</dbReference>
<proteinExistence type="predicted"/>
<dbReference type="Pfam" id="PF01565">
    <property type="entry name" value="FAD_binding_4"/>
    <property type="match status" value="1"/>
</dbReference>
<dbReference type="SUPFAM" id="SSF56176">
    <property type="entry name" value="FAD-binding/transporter-associated domain-like"/>
    <property type="match status" value="1"/>
</dbReference>
<dbReference type="Pfam" id="PF02913">
    <property type="entry name" value="FAD-oxidase_C"/>
    <property type="match status" value="1"/>
</dbReference>
<dbReference type="Proteomes" id="UP001358417">
    <property type="component" value="Unassembled WGS sequence"/>
</dbReference>
<dbReference type="GO" id="GO:0004458">
    <property type="term" value="F:D-lactate dehydrogenase (cytochrome) activity"/>
    <property type="evidence" value="ECO:0007669"/>
    <property type="project" value="TreeGrafter"/>
</dbReference>
<dbReference type="GeneID" id="89978543"/>
<gene>
    <name evidence="6" type="ORF">LTR84_010385</name>
</gene>
<comment type="cofactor">
    <cofactor evidence="1">
        <name>FAD</name>
        <dbReference type="ChEBI" id="CHEBI:57692"/>
    </cofactor>
</comment>
<reference evidence="6 7" key="1">
    <citation type="submission" date="2023-08" db="EMBL/GenBank/DDBJ databases">
        <title>Black Yeasts Isolated from many extreme environments.</title>
        <authorList>
            <person name="Coleine C."/>
            <person name="Stajich J.E."/>
            <person name="Selbmann L."/>
        </authorList>
    </citation>
    <scope>NUCLEOTIDE SEQUENCE [LARGE SCALE GENOMIC DNA]</scope>
    <source>
        <strain evidence="6 7">CCFEE 5792</strain>
    </source>
</reference>
<sequence length="608" mass="68329">MSQPQYAPGIPGKVTEYADSVKQKFIKNATTSSVRPRTEPPTDLPVLPPGVSRNDYLDGIEELRTLVDGDVQLFDGPLDDGWYLHRPLSHDAYTLDSDDYFTNSAVCAPGSVEQVQSVVVWANKWSIPIYPISMGRNLGYGGASARVKGSVIVDMGKRMNKVLELNEKNAFCLLEPGVSYYTLYDEIQKSGKNLWVDVPDLGGGSVIGNALDRGVGYTPYGDHFGMHCGMEIILPNGELVRTGMGALPDATTEHGSANTWQLFPYGFGPYADGIFSQSNYGIVTKMGFWLMPDPGGHQTLQITFPREDDLHQIVEIMRPLKINNIISNVPHLRHIMQEASVYGDRKSFWDGDGPIPHDRIEDVIVPKLWMGSFRWILYFCVYGPEVVRKAHIQVIKDEFYKIPGAKLTYPEDTPPESYLRSRVKIYSGTPDLRELDWVMWLPNGSHTAFSPISPITGDDAVKQYNMTKRLHEKWGFDYFPTFCPGAREMHHIVMIIYDRYDADSRARARGMMQELVEEGAKLGMGEYRTHLALQDQVMATYNYNNGALLKMHNTIKNALDPNGIMAPGKSGIWGDRWTAPEEHKLAVNRSPVEKQVTNTIAQRQETKL</sequence>
<dbReference type="InterPro" id="IPR016171">
    <property type="entry name" value="Vanillyl_alc_oxidase_C-sub2"/>
</dbReference>
<dbReference type="PANTHER" id="PTHR11748:SF114">
    <property type="entry name" value="ARYL-ALCOHOL OXIDASE VANILLYL-ALCOHOL OXIDASE (AFU_ORTHOLOGUE AFUA_3G09500)-RELATED"/>
    <property type="match status" value="1"/>
</dbReference>
<evidence type="ECO:0000256" key="4">
    <source>
        <dbReference type="ARBA" id="ARBA00023002"/>
    </source>
</evidence>
<evidence type="ECO:0000313" key="6">
    <source>
        <dbReference type="EMBL" id="KAK5044847.1"/>
    </source>
</evidence>
<keyword evidence="4" id="KW-0560">Oxidoreductase</keyword>
<dbReference type="SUPFAM" id="SSF55103">
    <property type="entry name" value="FAD-linked oxidases, C-terminal domain"/>
    <property type="match status" value="1"/>
</dbReference>
<dbReference type="Gene3D" id="3.30.465.10">
    <property type="match status" value="1"/>
</dbReference>
<dbReference type="InterPro" id="IPR016164">
    <property type="entry name" value="FAD-linked_Oxase-like_C"/>
</dbReference>
<dbReference type="InterPro" id="IPR036318">
    <property type="entry name" value="FAD-bd_PCMH-like_sf"/>
</dbReference>
<feature type="domain" description="FAD-binding PCMH-type" evidence="5">
    <location>
        <begin position="93"/>
        <end position="293"/>
    </location>
</feature>
<dbReference type="InterPro" id="IPR016166">
    <property type="entry name" value="FAD-bd_PCMH"/>
</dbReference>
<evidence type="ECO:0000256" key="1">
    <source>
        <dbReference type="ARBA" id="ARBA00001974"/>
    </source>
</evidence>
<dbReference type="InterPro" id="IPR016167">
    <property type="entry name" value="FAD-bd_PCMH_sub1"/>
</dbReference>
<keyword evidence="2" id="KW-0285">Flavoprotein</keyword>
<keyword evidence="3" id="KW-0274">FAD</keyword>
<dbReference type="Gene3D" id="3.30.43.10">
    <property type="entry name" value="Uridine Diphospho-n-acetylenolpyruvylglucosamine Reductase, domain 2"/>
    <property type="match status" value="1"/>
</dbReference>
<name>A0AAV9MTC3_9EURO</name>
<dbReference type="PROSITE" id="PS51387">
    <property type="entry name" value="FAD_PCMH"/>
    <property type="match status" value="1"/>
</dbReference>
<dbReference type="GO" id="GO:0071949">
    <property type="term" value="F:FAD binding"/>
    <property type="evidence" value="ECO:0007669"/>
    <property type="project" value="InterPro"/>
</dbReference>
<evidence type="ECO:0000259" key="5">
    <source>
        <dbReference type="PROSITE" id="PS51387"/>
    </source>
</evidence>
<dbReference type="AlphaFoldDB" id="A0AAV9MTC3"/>
<evidence type="ECO:0000313" key="7">
    <source>
        <dbReference type="Proteomes" id="UP001358417"/>
    </source>
</evidence>
<dbReference type="InterPro" id="IPR004113">
    <property type="entry name" value="FAD-bd_oxidored_4_C"/>
</dbReference>
<evidence type="ECO:0000256" key="2">
    <source>
        <dbReference type="ARBA" id="ARBA00022630"/>
    </source>
</evidence>
<dbReference type="GO" id="GO:0008720">
    <property type="term" value="F:D-lactate dehydrogenase (NAD+) activity"/>
    <property type="evidence" value="ECO:0007669"/>
    <property type="project" value="TreeGrafter"/>
</dbReference>
<dbReference type="Gene3D" id="1.10.45.10">
    <property type="entry name" value="Vanillyl-alcohol Oxidase, Chain A, domain 4"/>
    <property type="match status" value="1"/>
</dbReference>
<organism evidence="6 7">
    <name type="scientific">Exophiala bonariae</name>
    <dbReference type="NCBI Taxonomy" id="1690606"/>
    <lineage>
        <taxon>Eukaryota</taxon>
        <taxon>Fungi</taxon>
        <taxon>Dikarya</taxon>
        <taxon>Ascomycota</taxon>
        <taxon>Pezizomycotina</taxon>
        <taxon>Eurotiomycetes</taxon>
        <taxon>Chaetothyriomycetidae</taxon>
        <taxon>Chaetothyriales</taxon>
        <taxon>Herpotrichiellaceae</taxon>
        <taxon>Exophiala</taxon>
    </lineage>
</organism>
<accession>A0AAV9MTC3</accession>
<dbReference type="GO" id="GO:1903457">
    <property type="term" value="P:lactate catabolic process"/>
    <property type="evidence" value="ECO:0007669"/>
    <property type="project" value="TreeGrafter"/>
</dbReference>
<keyword evidence="7" id="KW-1185">Reference proteome</keyword>
<evidence type="ECO:0000256" key="3">
    <source>
        <dbReference type="ARBA" id="ARBA00022827"/>
    </source>
</evidence>
<dbReference type="RefSeq" id="XP_064700497.1">
    <property type="nucleotide sequence ID" value="XM_064853922.1"/>
</dbReference>